<gene>
    <name evidence="17" type="ORF">CHK_0194</name>
</gene>
<dbReference type="AlphaFoldDB" id="A0A0M2NMR3"/>
<dbReference type="InterPro" id="IPR050398">
    <property type="entry name" value="HssS/ArlS-like"/>
</dbReference>
<keyword evidence="8" id="KW-0547">Nucleotide-binding</keyword>
<dbReference type="GO" id="GO:0005524">
    <property type="term" value="F:ATP binding"/>
    <property type="evidence" value="ECO:0007669"/>
    <property type="project" value="UniProtKB-KW"/>
</dbReference>
<dbReference type="GO" id="GO:0005886">
    <property type="term" value="C:plasma membrane"/>
    <property type="evidence" value="ECO:0007669"/>
    <property type="project" value="UniProtKB-SubCell"/>
</dbReference>
<feature type="domain" description="HAMP" evidence="16">
    <location>
        <begin position="211"/>
        <end position="264"/>
    </location>
</feature>
<dbReference type="PROSITE" id="PS50885">
    <property type="entry name" value="HAMP"/>
    <property type="match status" value="1"/>
</dbReference>
<protein>
    <recommendedName>
        <fullName evidence="3">histidine kinase</fullName>
        <ecNumber evidence="3">2.7.13.3</ecNumber>
    </recommendedName>
</protein>
<dbReference type="Gene3D" id="1.10.287.130">
    <property type="match status" value="1"/>
</dbReference>
<dbReference type="InterPro" id="IPR004358">
    <property type="entry name" value="Sig_transdc_His_kin-like_C"/>
</dbReference>
<name>A0A0M2NMR3_9FIRM</name>
<keyword evidence="13 14" id="KW-0472">Membrane</keyword>
<keyword evidence="9 17" id="KW-0418">Kinase</keyword>
<feature type="domain" description="Histidine kinase" evidence="15">
    <location>
        <begin position="272"/>
        <end position="486"/>
    </location>
</feature>
<dbReference type="GO" id="GO:0034220">
    <property type="term" value="P:monoatomic ion transmembrane transport"/>
    <property type="evidence" value="ECO:0007669"/>
    <property type="project" value="UniProtKB-KW"/>
</dbReference>
<dbReference type="PRINTS" id="PR00344">
    <property type="entry name" value="BCTRLSENSOR"/>
</dbReference>
<keyword evidence="11 14" id="KW-1133">Transmembrane helix</keyword>
<dbReference type="InterPro" id="IPR036890">
    <property type="entry name" value="HATPase_C_sf"/>
</dbReference>
<proteinExistence type="predicted"/>
<dbReference type="RefSeq" id="WP_046442083.1">
    <property type="nucleotide sequence ID" value="NZ_JAXDTA010000214.1"/>
</dbReference>
<dbReference type="PATRIC" id="fig|270498.16.peg.1783"/>
<dbReference type="EMBL" id="LAYJ01000029">
    <property type="protein sequence ID" value="KKI52286.1"/>
    <property type="molecule type" value="Genomic_DNA"/>
</dbReference>
<evidence type="ECO:0000256" key="4">
    <source>
        <dbReference type="ARBA" id="ARBA00022475"/>
    </source>
</evidence>
<evidence type="ECO:0000313" key="18">
    <source>
        <dbReference type="Proteomes" id="UP000034076"/>
    </source>
</evidence>
<evidence type="ECO:0000256" key="13">
    <source>
        <dbReference type="ARBA" id="ARBA00023136"/>
    </source>
</evidence>
<dbReference type="Gene3D" id="6.10.340.10">
    <property type="match status" value="1"/>
</dbReference>
<dbReference type="Pfam" id="PF02518">
    <property type="entry name" value="HATPase_c"/>
    <property type="match status" value="1"/>
</dbReference>
<dbReference type="OrthoDB" id="9762826at2"/>
<evidence type="ECO:0000256" key="11">
    <source>
        <dbReference type="ARBA" id="ARBA00022989"/>
    </source>
</evidence>
<dbReference type="PANTHER" id="PTHR45528:SF1">
    <property type="entry name" value="SENSOR HISTIDINE KINASE CPXA"/>
    <property type="match status" value="1"/>
</dbReference>
<evidence type="ECO:0000256" key="14">
    <source>
        <dbReference type="SAM" id="Phobius"/>
    </source>
</evidence>
<dbReference type="InterPro" id="IPR003594">
    <property type="entry name" value="HATPase_dom"/>
</dbReference>
<keyword evidence="10" id="KW-0067">ATP-binding</keyword>
<evidence type="ECO:0000259" key="15">
    <source>
        <dbReference type="PROSITE" id="PS50109"/>
    </source>
</evidence>
<dbReference type="Gene3D" id="3.30.565.10">
    <property type="entry name" value="Histidine kinase-like ATPase, C-terminal domain"/>
    <property type="match status" value="1"/>
</dbReference>
<organism evidence="17 18">
    <name type="scientific">Christensenella hongkongensis</name>
    <dbReference type="NCBI Taxonomy" id="270498"/>
    <lineage>
        <taxon>Bacteria</taxon>
        <taxon>Bacillati</taxon>
        <taxon>Bacillota</taxon>
        <taxon>Clostridia</taxon>
        <taxon>Christensenellales</taxon>
        <taxon>Christensenellaceae</taxon>
        <taxon>Christensenella</taxon>
    </lineage>
</organism>
<dbReference type="FunFam" id="1.10.287.130:FF:000001">
    <property type="entry name" value="Two-component sensor histidine kinase"/>
    <property type="match status" value="1"/>
</dbReference>
<dbReference type="InterPro" id="IPR003660">
    <property type="entry name" value="HAMP_dom"/>
</dbReference>
<evidence type="ECO:0000256" key="2">
    <source>
        <dbReference type="ARBA" id="ARBA00004651"/>
    </source>
</evidence>
<keyword evidence="7 14" id="KW-0812">Transmembrane</keyword>
<keyword evidence="4" id="KW-1003">Cell membrane</keyword>
<keyword evidence="17" id="KW-0406">Ion transport</keyword>
<dbReference type="STRING" id="270498.CHK_0194"/>
<keyword evidence="6 17" id="KW-0808">Transferase</keyword>
<comment type="catalytic activity">
    <reaction evidence="1">
        <text>ATP + protein L-histidine = ADP + protein N-phospho-L-histidine.</text>
        <dbReference type="EC" id="2.7.13.3"/>
    </reaction>
</comment>
<dbReference type="CDD" id="cd00075">
    <property type="entry name" value="HATPase"/>
    <property type="match status" value="1"/>
</dbReference>
<keyword evidence="18" id="KW-1185">Reference proteome</keyword>
<sequence length="490" mass="55302">MKSSKISVKWKIFSYILIFAAAMLVLLWLFQIVFLNDFYQAIKQGEIKKIAQMIEQNIDNSDVQSLIDRIGQRFDVCVRVVDAQEQEVYAAETLPDCVIHKLPEFELEAIKQKTIANGGSMIQIMPRTQFVNSQYNQDKFQGNVPPPDSGMSESLIYSHIITGADGTQLMLLLNSKITPVSSTVETLRVQLIYVTIILIACALFLAFMISKWVSKPIVRINKSAKKLARAEYDDVHFDDTGYREIAELADTLNYAARELSKVENLRRELIANISHDLRTPLTLITGYAEVMRDIPGESTPQNIQIIIDEAKRLTTLVNDVMDISKLQAGTQTLEKTRFNLTQAIRDILSRYTKLVEQDGYTLEFIHGDDVFVEADMVKITQVVYNLVNNAITYTGKDKRVVVRQVVRDGSVTISVEDDGEGIPADKLEYIWDRYYKVDKAHKRAAVGTGLGLSIVKGVLGLHNAQYGVTSEEGKGSVFWFRLPESNERAE</sequence>
<keyword evidence="5" id="KW-0597">Phosphoprotein</keyword>
<evidence type="ECO:0000256" key="5">
    <source>
        <dbReference type="ARBA" id="ARBA00022553"/>
    </source>
</evidence>
<dbReference type="InterPro" id="IPR003661">
    <property type="entry name" value="HisK_dim/P_dom"/>
</dbReference>
<dbReference type="SUPFAM" id="SSF55874">
    <property type="entry name" value="ATPase domain of HSP90 chaperone/DNA topoisomerase II/histidine kinase"/>
    <property type="match status" value="1"/>
</dbReference>
<evidence type="ECO:0000256" key="1">
    <source>
        <dbReference type="ARBA" id="ARBA00000085"/>
    </source>
</evidence>
<dbReference type="EC" id="2.7.13.3" evidence="3"/>
<dbReference type="PROSITE" id="PS50109">
    <property type="entry name" value="HIS_KIN"/>
    <property type="match status" value="1"/>
</dbReference>
<keyword evidence="12" id="KW-0902">Two-component regulatory system</keyword>
<keyword evidence="17" id="KW-0813">Transport</keyword>
<evidence type="ECO:0000256" key="7">
    <source>
        <dbReference type="ARBA" id="ARBA00022692"/>
    </source>
</evidence>
<evidence type="ECO:0000313" key="17">
    <source>
        <dbReference type="EMBL" id="KKI52286.1"/>
    </source>
</evidence>
<dbReference type="SMART" id="SM00388">
    <property type="entry name" value="HisKA"/>
    <property type="match status" value="1"/>
</dbReference>
<dbReference type="SUPFAM" id="SSF47384">
    <property type="entry name" value="Homodimeric domain of signal transducing histidine kinase"/>
    <property type="match status" value="1"/>
</dbReference>
<comment type="subcellular location">
    <subcellularLocation>
        <location evidence="2">Cell membrane</location>
        <topology evidence="2">Multi-pass membrane protein</topology>
    </subcellularLocation>
</comment>
<evidence type="ECO:0000256" key="8">
    <source>
        <dbReference type="ARBA" id="ARBA00022741"/>
    </source>
</evidence>
<dbReference type="InterPro" id="IPR005467">
    <property type="entry name" value="His_kinase_dom"/>
</dbReference>
<evidence type="ECO:0000256" key="6">
    <source>
        <dbReference type="ARBA" id="ARBA00022679"/>
    </source>
</evidence>
<dbReference type="FunFam" id="3.30.565.10:FF:000006">
    <property type="entry name" value="Sensor histidine kinase WalK"/>
    <property type="match status" value="1"/>
</dbReference>
<feature type="transmembrane region" description="Helical" evidence="14">
    <location>
        <begin position="191"/>
        <end position="213"/>
    </location>
</feature>
<evidence type="ECO:0000256" key="3">
    <source>
        <dbReference type="ARBA" id="ARBA00012438"/>
    </source>
</evidence>
<dbReference type="Proteomes" id="UP000034076">
    <property type="component" value="Unassembled WGS sequence"/>
</dbReference>
<evidence type="ECO:0000256" key="9">
    <source>
        <dbReference type="ARBA" id="ARBA00022777"/>
    </source>
</evidence>
<reference evidence="17 18" key="1">
    <citation type="submission" date="2015-04" db="EMBL/GenBank/DDBJ databases">
        <title>Draft genome sequence of bacteremic isolate Catabacter hongkongensis type strain HKU16T.</title>
        <authorList>
            <person name="Lau S.K."/>
            <person name="Teng J.L."/>
            <person name="Huang Y."/>
            <person name="Curreem S.O."/>
            <person name="Tsui S.K."/>
            <person name="Woo P.C."/>
        </authorList>
    </citation>
    <scope>NUCLEOTIDE SEQUENCE [LARGE SCALE GENOMIC DNA]</scope>
    <source>
        <strain evidence="17 18">HKU16</strain>
    </source>
</reference>
<dbReference type="CDD" id="cd00082">
    <property type="entry name" value="HisKA"/>
    <property type="match status" value="1"/>
</dbReference>
<feature type="transmembrane region" description="Helical" evidence="14">
    <location>
        <begin position="12"/>
        <end position="34"/>
    </location>
</feature>
<evidence type="ECO:0000259" key="16">
    <source>
        <dbReference type="PROSITE" id="PS50885"/>
    </source>
</evidence>
<dbReference type="GO" id="GO:0000155">
    <property type="term" value="F:phosphorelay sensor kinase activity"/>
    <property type="evidence" value="ECO:0007669"/>
    <property type="project" value="InterPro"/>
</dbReference>
<evidence type="ECO:0000256" key="12">
    <source>
        <dbReference type="ARBA" id="ARBA00023012"/>
    </source>
</evidence>
<dbReference type="Pfam" id="PF00512">
    <property type="entry name" value="HisKA"/>
    <property type="match status" value="1"/>
</dbReference>
<comment type="caution">
    <text evidence="17">The sequence shown here is derived from an EMBL/GenBank/DDBJ whole genome shotgun (WGS) entry which is preliminary data.</text>
</comment>
<accession>A0A0M2NMR3</accession>
<dbReference type="InterPro" id="IPR036097">
    <property type="entry name" value="HisK_dim/P_sf"/>
</dbReference>
<dbReference type="SMART" id="SM00387">
    <property type="entry name" value="HATPase_c"/>
    <property type="match status" value="1"/>
</dbReference>
<dbReference type="PANTHER" id="PTHR45528">
    <property type="entry name" value="SENSOR HISTIDINE KINASE CPXA"/>
    <property type="match status" value="1"/>
</dbReference>
<evidence type="ECO:0000256" key="10">
    <source>
        <dbReference type="ARBA" id="ARBA00022840"/>
    </source>
</evidence>
<keyword evidence="17" id="KW-0407">Ion channel</keyword>
<dbReference type="CDD" id="cd06225">
    <property type="entry name" value="HAMP"/>
    <property type="match status" value="1"/>
</dbReference>